<organism evidence="2 3">
    <name type="scientific">Rhodococcus wratislaviensis</name>
    <name type="common">Tsukamurella wratislaviensis</name>
    <dbReference type="NCBI Taxonomy" id="44752"/>
    <lineage>
        <taxon>Bacteria</taxon>
        <taxon>Bacillati</taxon>
        <taxon>Actinomycetota</taxon>
        <taxon>Actinomycetes</taxon>
        <taxon>Mycobacteriales</taxon>
        <taxon>Nocardiaceae</taxon>
        <taxon>Rhodococcus</taxon>
    </lineage>
</organism>
<feature type="region of interest" description="Disordered" evidence="1">
    <location>
        <begin position="19"/>
        <end position="50"/>
    </location>
</feature>
<evidence type="ECO:0000256" key="1">
    <source>
        <dbReference type="SAM" id="MobiDB-lite"/>
    </source>
</evidence>
<reference evidence="2 3" key="1">
    <citation type="submission" date="2018-11" db="EMBL/GenBank/DDBJ databases">
        <title>Microbial catabolism of amino acid.</title>
        <authorList>
            <person name="Hibi M."/>
            <person name="Ogawa J."/>
        </authorList>
    </citation>
    <scope>NUCLEOTIDE SEQUENCE [LARGE SCALE GENOMIC DNA]</scope>
    <source>
        <strain evidence="2 3">C31-06</strain>
    </source>
</reference>
<dbReference type="AlphaFoldDB" id="A0A402C4N3"/>
<name>A0A402C4N3_RHOWR</name>
<evidence type="ECO:0000313" key="2">
    <source>
        <dbReference type="EMBL" id="GCE38556.1"/>
    </source>
</evidence>
<accession>A0A402C4N3</accession>
<evidence type="ECO:0000313" key="3">
    <source>
        <dbReference type="Proteomes" id="UP000287519"/>
    </source>
</evidence>
<protein>
    <submittedName>
        <fullName evidence="2">Uncharacterized protein</fullName>
    </submittedName>
</protein>
<keyword evidence="3" id="KW-1185">Reference proteome</keyword>
<dbReference type="Proteomes" id="UP000287519">
    <property type="component" value="Unassembled WGS sequence"/>
</dbReference>
<gene>
    <name evidence="2" type="ORF">Rhow_002080</name>
</gene>
<comment type="caution">
    <text evidence="2">The sequence shown here is derived from an EMBL/GenBank/DDBJ whole genome shotgun (WGS) entry which is preliminary data.</text>
</comment>
<dbReference type="EMBL" id="BHYM01000020">
    <property type="protein sequence ID" value="GCE38556.1"/>
    <property type="molecule type" value="Genomic_DNA"/>
</dbReference>
<sequence>MLRGGVVIDVFLGCSTWPARGRAPGDGETSLSAGGREIIPQLPRTDPFAM</sequence>
<proteinExistence type="predicted"/>